<name>A0A6M4ITF1_9BACT</name>
<dbReference type="InterPro" id="IPR036291">
    <property type="entry name" value="NAD(P)-bd_dom_sf"/>
</dbReference>
<dbReference type="SUPFAM" id="SSF52283">
    <property type="entry name" value="Formate/glycerate dehydrogenase catalytic domain-like"/>
    <property type="match status" value="1"/>
</dbReference>
<dbReference type="KEGG" id="ggr:HKW67_16470"/>
<evidence type="ECO:0000256" key="2">
    <source>
        <dbReference type="ARBA" id="ARBA00023002"/>
    </source>
</evidence>
<dbReference type="PANTHER" id="PTHR10996">
    <property type="entry name" value="2-HYDROXYACID DEHYDROGENASE-RELATED"/>
    <property type="match status" value="1"/>
</dbReference>
<dbReference type="GO" id="GO:0005829">
    <property type="term" value="C:cytosol"/>
    <property type="evidence" value="ECO:0007669"/>
    <property type="project" value="TreeGrafter"/>
</dbReference>
<dbReference type="InterPro" id="IPR006139">
    <property type="entry name" value="D-isomer_2_OHA_DH_cat_dom"/>
</dbReference>
<evidence type="ECO:0000313" key="8">
    <source>
        <dbReference type="Proteomes" id="UP000500938"/>
    </source>
</evidence>
<evidence type="ECO:0000259" key="6">
    <source>
        <dbReference type="Pfam" id="PF02826"/>
    </source>
</evidence>
<dbReference type="PROSITE" id="PS00670">
    <property type="entry name" value="D_2_HYDROXYACID_DH_2"/>
    <property type="match status" value="1"/>
</dbReference>
<dbReference type="SUPFAM" id="SSF51735">
    <property type="entry name" value="NAD(P)-binding Rossmann-fold domains"/>
    <property type="match status" value="1"/>
</dbReference>
<feature type="domain" description="D-isomer specific 2-hydroxyacid dehydrogenase NAD-binding" evidence="6">
    <location>
        <begin position="118"/>
        <end position="301"/>
    </location>
</feature>
<dbReference type="InterPro" id="IPR029753">
    <property type="entry name" value="D-isomer_DH_CS"/>
</dbReference>
<organism evidence="7 8">
    <name type="scientific">Gemmatimonas groenlandica</name>
    <dbReference type="NCBI Taxonomy" id="2732249"/>
    <lineage>
        <taxon>Bacteria</taxon>
        <taxon>Pseudomonadati</taxon>
        <taxon>Gemmatimonadota</taxon>
        <taxon>Gemmatimonadia</taxon>
        <taxon>Gemmatimonadales</taxon>
        <taxon>Gemmatimonadaceae</taxon>
        <taxon>Gemmatimonas</taxon>
    </lineage>
</organism>
<evidence type="ECO:0000259" key="5">
    <source>
        <dbReference type="Pfam" id="PF00389"/>
    </source>
</evidence>
<feature type="domain" description="D-isomer specific 2-hydroxyacid dehydrogenase catalytic" evidence="5">
    <location>
        <begin position="31"/>
        <end position="332"/>
    </location>
</feature>
<dbReference type="InterPro" id="IPR050223">
    <property type="entry name" value="D-isomer_2-hydroxyacid_DH"/>
</dbReference>
<reference evidence="7 8" key="1">
    <citation type="submission" date="2020-05" db="EMBL/GenBank/DDBJ databases">
        <title>Complete genome sequence of Gemmatimonas greenlandica TET16.</title>
        <authorList>
            <person name="Zeng Y."/>
        </authorList>
    </citation>
    <scope>NUCLEOTIDE SEQUENCE [LARGE SCALE GENOMIC DNA]</scope>
    <source>
        <strain evidence="7 8">TET16</strain>
    </source>
</reference>
<dbReference type="RefSeq" id="WP_171226432.1">
    <property type="nucleotide sequence ID" value="NZ_CP053085.1"/>
</dbReference>
<evidence type="ECO:0000256" key="4">
    <source>
        <dbReference type="RuleBase" id="RU003719"/>
    </source>
</evidence>
<protein>
    <submittedName>
        <fullName evidence="7">D-glycerate dehydrogenase</fullName>
    </submittedName>
</protein>
<evidence type="ECO:0000313" key="7">
    <source>
        <dbReference type="EMBL" id="QJR36999.1"/>
    </source>
</evidence>
<dbReference type="PANTHER" id="PTHR10996:SF283">
    <property type="entry name" value="GLYOXYLATE_HYDROXYPYRUVATE REDUCTASE B"/>
    <property type="match status" value="1"/>
</dbReference>
<keyword evidence="8" id="KW-1185">Reference proteome</keyword>
<dbReference type="Pfam" id="PF00389">
    <property type="entry name" value="2-Hacid_dh"/>
    <property type="match status" value="1"/>
</dbReference>
<dbReference type="GO" id="GO:0016618">
    <property type="term" value="F:hydroxypyruvate reductase [NAD(P)H] activity"/>
    <property type="evidence" value="ECO:0007669"/>
    <property type="project" value="TreeGrafter"/>
</dbReference>
<keyword evidence="3" id="KW-0520">NAD</keyword>
<dbReference type="Pfam" id="PF02826">
    <property type="entry name" value="2-Hacid_dh_C"/>
    <property type="match status" value="1"/>
</dbReference>
<keyword evidence="2 4" id="KW-0560">Oxidoreductase</keyword>
<evidence type="ECO:0000256" key="3">
    <source>
        <dbReference type="ARBA" id="ARBA00023027"/>
    </source>
</evidence>
<proteinExistence type="inferred from homology"/>
<dbReference type="AlphaFoldDB" id="A0A6M4ITF1"/>
<sequence>MSALSTDTKNVRVVVTRKMPAAVEAEIAARYDALFNKTDLALAPDQLKQVLQQADIVMTTVTDRWTEEIFNAPGIRARMLCNVGVGVNHINVAAAKRAGLTISNTPDVVTDDTADIAIALMLMTMRRLGEGERHVRNGAWGGLRPTFMLGRTLRGKTLGIVGYGRIGRAVARRAAAAFDMKIIYHAPRDPRIDDPATAGPDGAERVDSLETLLARADVVSLHCPATPETRHLMNARTLALMPAHAYLVNTARGDVVDEAALTSVLKERKIAGAGLDVYEFEPSVTAELKELENVVLLPHLGSATIETRTNMGMRALSNLDSFVQTGSVSDPV</sequence>
<evidence type="ECO:0000256" key="1">
    <source>
        <dbReference type="ARBA" id="ARBA00005854"/>
    </source>
</evidence>
<gene>
    <name evidence="7" type="ORF">HKW67_16470</name>
</gene>
<dbReference type="GO" id="GO:0030267">
    <property type="term" value="F:glyoxylate reductase (NADPH) activity"/>
    <property type="evidence" value="ECO:0007669"/>
    <property type="project" value="TreeGrafter"/>
</dbReference>
<dbReference type="CDD" id="cd05301">
    <property type="entry name" value="GDH"/>
    <property type="match status" value="1"/>
</dbReference>
<dbReference type="GO" id="GO:0051287">
    <property type="term" value="F:NAD binding"/>
    <property type="evidence" value="ECO:0007669"/>
    <property type="project" value="InterPro"/>
</dbReference>
<dbReference type="Gene3D" id="3.40.50.720">
    <property type="entry name" value="NAD(P)-binding Rossmann-like Domain"/>
    <property type="match status" value="2"/>
</dbReference>
<dbReference type="FunFam" id="3.40.50.720:FF:000203">
    <property type="entry name" value="D-3-phosphoglycerate dehydrogenase (SerA)"/>
    <property type="match status" value="1"/>
</dbReference>
<dbReference type="Proteomes" id="UP000500938">
    <property type="component" value="Chromosome"/>
</dbReference>
<accession>A0A6M4ITF1</accession>
<comment type="similarity">
    <text evidence="1 4">Belongs to the D-isomer specific 2-hydroxyacid dehydrogenase family.</text>
</comment>
<dbReference type="EMBL" id="CP053085">
    <property type="protein sequence ID" value="QJR36999.1"/>
    <property type="molecule type" value="Genomic_DNA"/>
</dbReference>
<dbReference type="InterPro" id="IPR006140">
    <property type="entry name" value="D-isomer_DH_NAD-bd"/>
</dbReference>